<dbReference type="AlphaFoldDB" id="A0A6S8IKX7"/>
<sequence length="155" mass="16526">MLLSPGSLPIYKELSFHHACTIEEYSWDFNGEELPVKAWTPEEVMSFCNGGPQPDQGGDPMATDEGAAAAARAMQVGNVHDAGLGSTQGVPVIPVGQAPAPTATPAAPMDMGLIFTQMMQMSQATQQANQELLRRMEGLGRQNAPHATDEERAFA</sequence>
<organism evidence="2">
    <name type="scientific">Dunaliella tertiolecta</name>
    <name type="common">Green alga</name>
    <dbReference type="NCBI Taxonomy" id="3047"/>
    <lineage>
        <taxon>Eukaryota</taxon>
        <taxon>Viridiplantae</taxon>
        <taxon>Chlorophyta</taxon>
        <taxon>core chlorophytes</taxon>
        <taxon>Chlorophyceae</taxon>
        <taxon>CS clade</taxon>
        <taxon>Chlamydomonadales</taxon>
        <taxon>Dunaliellaceae</taxon>
        <taxon>Dunaliella</taxon>
    </lineage>
</organism>
<proteinExistence type="predicted"/>
<dbReference type="EMBL" id="HBIP01010709">
    <property type="protein sequence ID" value="CAE0490919.1"/>
    <property type="molecule type" value="Transcribed_RNA"/>
</dbReference>
<evidence type="ECO:0000313" key="1">
    <source>
        <dbReference type="EMBL" id="CAE0490918.1"/>
    </source>
</evidence>
<name>A0A6S8IKX7_DUNTE</name>
<evidence type="ECO:0000313" key="2">
    <source>
        <dbReference type="EMBL" id="CAE0490919.1"/>
    </source>
</evidence>
<protein>
    <submittedName>
        <fullName evidence="2">Uncharacterized protein</fullName>
    </submittedName>
</protein>
<dbReference type="EMBL" id="HBIP01010708">
    <property type="protein sequence ID" value="CAE0490918.1"/>
    <property type="molecule type" value="Transcribed_RNA"/>
</dbReference>
<reference evidence="2" key="1">
    <citation type="submission" date="2021-01" db="EMBL/GenBank/DDBJ databases">
        <authorList>
            <person name="Corre E."/>
            <person name="Pelletier E."/>
            <person name="Niang G."/>
            <person name="Scheremetjew M."/>
            <person name="Finn R."/>
            <person name="Kale V."/>
            <person name="Holt S."/>
            <person name="Cochrane G."/>
            <person name="Meng A."/>
            <person name="Brown T."/>
            <person name="Cohen L."/>
        </authorList>
    </citation>
    <scope>NUCLEOTIDE SEQUENCE</scope>
    <source>
        <strain evidence="2">CCMP1320</strain>
    </source>
</reference>
<gene>
    <name evidence="1" type="ORF">DTER00134_LOCUS5991</name>
    <name evidence="2" type="ORF">DTER00134_LOCUS5992</name>
</gene>
<accession>A0A6S8IKX7</accession>